<dbReference type="SUPFAM" id="SSF51126">
    <property type="entry name" value="Pectin lyase-like"/>
    <property type="match status" value="1"/>
</dbReference>
<dbReference type="InterPro" id="IPR059226">
    <property type="entry name" value="Choice_anch_Q_dom"/>
</dbReference>
<comment type="caution">
    <text evidence="1">The sequence shown here is derived from an EMBL/GenBank/DDBJ whole genome shotgun (WGS) entry which is preliminary data.</text>
</comment>
<evidence type="ECO:0000313" key="2">
    <source>
        <dbReference type="Proteomes" id="UP000321721"/>
    </source>
</evidence>
<evidence type="ECO:0008006" key="3">
    <source>
        <dbReference type="Google" id="ProtNLM"/>
    </source>
</evidence>
<dbReference type="InterPro" id="IPR011050">
    <property type="entry name" value="Pectin_lyase_fold/virulence"/>
</dbReference>
<dbReference type="RefSeq" id="WP_147097823.1">
    <property type="nucleotide sequence ID" value="NZ_VOOS01000001.1"/>
</dbReference>
<dbReference type="AlphaFoldDB" id="A0A5C6RXU7"/>
<evidence type="ECO:0000313" key="1">
    <source>
        <dbReference type="EMBL" id="TXB66835.1"/>
    </source>
</evidence>
<dbReference type="NCBIfam" id="NF041518">
    <property type="entry name" value="choice_anch_Q"/>
    <property type="match status" value="1"/>
</dbReference>
<dbReference type="PROSITE" id="PS51257">
    <property type="entry name" value="PROKAR_LIPOPROTEIN"/>
    <property type="match status" value="1"/>
</dbReference>
<accession>A0A5C6RXU7</accession>
<proteinExistence type="predicted"/>
<reference evidence="1 2" key="1">
    <citation type="submission" date="2019-08" db="EMBL/GenBank/DDBJ databases">
        <title>Genome of Vicingus serpentipes NCIMB 15042.</title>
        <authorList>
            <person name="Bowman J.P."/>
        </authorList>
    </citation>
    <scope>NUCLEOTIDE SEQUENCE [LARGE SCALE GENOMIC DNA]</scope>
    <source>
        <strain evidence="1 2">NCIMB 15042</strain>
    </source>
</reference>
<keyword evidence="2" id="KW-1185">Reference proteome</keyword>
<organism evidence="1 2">
    <name type="scientific">Vicingus serpentipes</name>
    <dbReference type="NCBI Taxonomy" id="1926625"/>
    <lineage>
        <taxon>Bacteria</taxon>
        <taxon>Pseudomonadati</taxon>
        <taxon>Bacteroidota</taxon>
        <taxon>Flavobacteriia</taxon>
        <taxon>Flavobacteriales</taxon>
        <taxon>Vicingaceae</taxon>
        <taxon>Vicingus</taxon>
    </lineage>
</organism>
<gene>
    <name evidence="1" type="ORF">FRY74_01225</name>
</gene>
<sequence length="482" mass="53111">MKKVPFILIGLLIIVSFSCRKDDVITDTNAQLSFSTDTLLIDTVFTTLGSTTKRLMVYNRNDSKIRISSISLDGGESSQFRINVDGASGNIHTDIEIEANDSLFIFIEVTIDPNATNDLFIVKENIRFITNGNNQSVALVAWGQDAHYFVANQFSSSLPPLVYLDKDTSAGALNVTWPNDKPYVIYGGYLTLDGNDKLTIDKGVRIHLHNNAGLWVYKGGNIIINGTKDEPVTFQGTRLESSYKDVAGQWDRIWINEGSVDNVFNYVKIKNAYIGIQAETLPFEPNTALSSNKLILNNCEIHNSSAVGILATNYQIESENSLITNCGQYNLLVTGGGKYNFNHTTIANYWPDGFRETPAIYMQNYYTDINGATQVRNIDSALFKNCIIAGSEDNEFVTEVLSPGAINYKVSYSLLKTNAATPAPNFENLAPYFSSSVFVDTQLDFHLIGGSPAINKGIISSVTTDHDGVTRNNPPDLGAYEE</sequence>
<name>A0A5C6RXU7_9FLAO</name>
<protein>
    <recommendedName>
        <fullName evidence="3">Right-handed parallel beta-helix repeat-containing protein</fullName>
    </recommendedName>
</protein>
<dbReference type="EMBL" id="VOOS01000001">
    <property type="protein sequence ID" value="TXB66835.1"/>
    <property type="molecule type" value="Genomic_DNA"/>
</dbReference>
<dbReference type="Proteomes" id="UP000321721">
    <property type="component" value="Unassembled WGS sequence"/>
</dbReference>
<dbReference type="OrthoDB" id="1111178at2"/>